<dbReference type="RefSeq" id="WP_123688291.1">
    <property type="nucleotide sequence ID" value="NZ_AP019700.1"/>
</dbReference>
<protein>
    <submittedName>
        <fullName evidence="6">Amino acid/amide ABC transporter substrate-binding protein (HAAT family)</fullName>
    </submittedName>
</protein>
<reference evidence="6 7" key="1">
    <citation type="submission" date="2018-11" db="EMBL/GenBank/DDBJ databases">
        <title>Genomic Encyclopedia of Type Strains, Phase IV (KMG-IV): sequencing the most valuable type-strain genomes for metagenomic binning, comparative biology and taxonomic classification.</title>
        <authorList>
            <person name="Goeker M."/>
        </authorList>
    </citation>
    <scope>NUCLEOTIDE SEQUENCE [LARGE SCALE GENOMIC DNA]</scope>
    <source>
        <strain evidence="6 7">DSM 5900</strain>
    </source>
</reference>
<evidence type="ECO:0000256" key="2">
    <source>
        <dbReference type="ARBA" id="ARBA00022729"/>
    </source>
</evidence>
<dbReference type="InterPro" id="IPR051010">
    <property type="entry name" value="BCAA_transport"/>
</dbReference>
<evidence type="ECO:0000256" key="1">
    <source>
        <dbReference type="ARBA" id="ARBA00010062"/>
    </source>
</evidence>
<keyword evidence="3" id="KW-0029">Amino-acid transport</keyword>
<comment type="similarity">
    <text evidence="1">Belongs to the leucine-binding protein family.</text>
</comment>
<feature type="domain" description="Leucine-binding protein" evidence="5">
    <location>
        <begin position="23"/>
        <end position="357"/>
    </location>
</feature>
<evidence type="ECO:0000259" key="5">
    <source>
        <dbReference type="Pfam" id="PF13458"/>
    </source>
</evidence>
<keyword evidence="7" id="KW-1185">Reference proteome</keyword>
<evidence type="ECO:0000313" key="6">
    <source>
        <dbReference type="EMBL" id="ROQ01547.1"/>
    </source>
</evidence>
<evidence type="ECO:0000313" key="7">
    <source>
        <dbReference type="Proteomes" id="UP000278222"/>
    </source>
</evidence>
<dbReference type="OrthoDB" id="435355at2"/>
<organism evidence="6 7">
    <name type="scientific">Stella humosa</name>
    <dbReference type="NCBI Taxonomy" id="94"/>
    <lineage>
        <taxon>Bacteria</taxon>
        <taxon>Pseudomonadati</taxon>
        <taxon>Pseudomonadota</taxon>
        <taxon>Alphaproteobacteria</taxon>
        <taxon>Rhodospirillales</taxon>
        <taxon>Stellaceae</taxon>
        <taxon>Stella</taxon>
    </lineage>
</organism>
<proteinExistence type="inferred from homology"/>
<dbReference type="Pfam" id="PF13458">
    <property type="entry name" value="Peripla_BP_6"/>
    <property type="match status" value="1"/>
</dbReference>
<keyword evidence="3" id="KW-0813">Transport</keyword>
<dbReference type="Gene3D" id="3.40.50.2300">
    <property type="match status" value="2"/>
</dbReference>
<dbReference type="PANTHER" id="PTHR30483">
    <property type="entry name" value="LEUCINE-SPECIFIC-BINDING PROTEIN"/>
    <property type="match status" value="1"/>
</dbReference>
<evidence type="ECO:0000256" key="4">
    <source>
        <dbReference type="SAM" id="SignalP"/>
    </source>
</evidence>
<feature type="signal peptide" evidence="4">
    <location>
        <begin position="1"/>
        <end position="21"/>
    </location>
</feature>
<dbReference type="InterPro" id="IPR028082">
    <property type="entry name" value="Peripla_BP_I"/>
</dbReference>
<keyword evidence="2 4" id="KW-0732">Signal</keyword>
<gene>
    <name evidence="6" type="ORF">EDC65_0727</name>
</gene>
<dbReference type="PANTHER" id="PTHR30483:SF6">
    <property type="entry name" value="PERIPLASMIC BINDING PROTEIN OF ABC TRANSPORTER FOR NATURAL AMINO ACIDS"/>
    <property type="match status" value="1"/>
</dbReference>
<dbReference type="Proteomes" id="UP000278222">
    <property type="component" value="Unassembled WGS sequence"/>
</dbReference>
<sequence>MRKVLVAAVATAMAAAGPALAQQVKVGFVATFSGPNAALGDHLYQGFQVGLDHAGGKLGGLATEILKEDDQLKPDVGVQVVRKLIDRDKVDVVSGVVFSNVMMAIHKPLTESKTPMISANAGPSPIAGKLCSPFFFAASWQNDQSHEAVGQHLQTKGVKRVYLMAPNYQAGRDGLAGFKRYFKGEVLGEVYTTVNQPDYSAELAQIRAAKPEAVYVFYPGGMGVNFVKQYGQAGLTKDFPLYSAFTVDATTLAAQGDAAVGTFTAAFWTADLDNAANKRFVADYQKKYGSLPSTFAAQGYDAARLLDAAIRGAGGKVSDRDALAAAIKKASFESVRGPFRFNTNNFPIHDFYLVETVKAADGSLQQVNRGVVFKDHADAYVGECAMK</sequence>
<name>A0A3N1MFP1_9PROT</name>
<comment type="caution">
    <text evidence="6">The sequence shown here is derived from an EMBL/GenBank/DDBJ whole genome shotgun (WGS) entry which is preliminary data.</text>
</comment>
<dbReference type="AlphaFoldDB" id="A0A3N1MFP1"/>
<accession>A0A3N1MFP1</accession>
<feature type="chain" id="PRO_5017926680" evidence="4">
    <location>
        <begin position="22"/>
        <end position="387"/>
    </location>
</feature>
<dbReference type="GO" id="GO:0006865">
    <property type="term" value="P:amino acid transport"/>
    <property type="evidence" value="ECO:0007669"/>
    <property type="project" value="UniProtKB-KW"/>
</dbReference>
<evidence type="ECO:0000256" key="3">
    <source>
        <dbReference type="ARBA" id="ARBA00022970"/>
    </source>
</evidence>
<dbReference type="InterPro" id="IPR028081">
    <property type="entry name" value="Leu-bd"/>
</dbReference>
<dbReference type="CDD" id="cd06359">
    <property type="entry name" value="PBP1_Nba-like"/>
    <property type="match status" value="1"/>
</dbReference>
<dbReference type="SUPFAM" id="SSF53822">
    <property type="entry name" value="Periplasmic binding protein-like I"/>
    <property type="match status" value="1"/>
</dbReference>
<dbReference type="EMBL" id="RJKX01000011">
    <property type="protein sequence ID" value="ROQ01547.1"/>
    <property type="molecule type" value="Genomic_DNA"/>
</dbReference>